<dbReference type="AlphaFoldDB" id="A0A7S1UTN2"/>
<name>A0A7S1UTN2_9STRA</name>
<sequence>MREASMLGVVVLDLTREREDVRHAASDDTVRTPPELDYTLSKEKELIEMNCGEAAMILLMGNKNNGLDRIVLVLYPGISHRKLEMELPSFDLSFISKNDHTPNK</sequence>
<gene>
    <name evidence="1" type="ORF">GOCE00092_LOCUS7111</name>
</gene>
<accession>A0A7S1UTN2</accession>
<evidence type="ECO:0000313" key="1">
    <source>
        <dbReference type="EMBL" id="CAD9278202.1"/>
    </source>
</evidence>
<reference evidence="1" key="1">
    <citation type="submission" date="2021-01" db="EMBL/GenBank/DDBJ databases">
        <authorList>
            <person name="Corre E."/>
            <person name="Pelletier E."/>
            <person name="Niang G."/>
            <person name="Scheremetjew M."/>
            <person name="Finn R."/>
            <person name="Kale V."/>
            <person name="Holt S."/>
            <person name="Cochrane G."/>
            <person name="Meng A."/>
            <person name="Brown T."/>
            <person name="Cohen L."/>
        </authorList>
    </citation>
    <scope>NUCLEOTIDE SEQUENCE</scope>
    <source>
        <strain evidence="1">CCMP 410</strain>
    </source>
</reference>
<organism evidence="1">
    <name type="scientific">Grammatophora oceanica</name>
    <dbReference type="NCBI Taxonomy" id="210454"/>
    <lineage>
        <taxon>Eukaryota</taxon>
        <taxon>Sar</taxon>
        <taxon>Stramenopiles</taxon>
        <taxon>Ochrophyta</taxon>
        <taxon>Bacillariophyta</taxon>
        <taxon>Fragilariophyceae</taxon>
        <taxon>Fragilariophycidae</taxon>
        <taxon>Rhabdonematales</taxon>
        <taxon>Grammatophoraceae</taxon>
        <taxon>Grammatophora</taxon>
    </lineage>
</organism>
<proteinExistence type="predicted"/>
<protein>
    <submittedName>
        <fullName evidence="1">Uncharacterized protein</fullName>
    </submittedName>
</protein>
<dbReference type="EMBL" id="HBGK01013732">
    <property type="protein sequence ID" value="CAD9278202.1"/>
    <property type="molecule type" value="Transcribed_RNA"/>
</dbReference>